<keyword evidence="3" id="KW-0862">Zinc</keyword>
<feature type="compositionally biased region" description="Polar residues" evidence="5">
    <location>
        <begin position="297"/>
        <end position="315"/>
    </location>
</feature>
<organism evidence="7 8">
    <name type="scientific">Discina gigas</name>
    <dbReference type="NCBI Taxonomy" id="1032678"/>
    <lineage>
        <taxon>Eukaryota</taxon>
        <taxon>Fungi</taxon>
        <taxon>Dikarya</taxon>
        <taxon>Ascomycota</taxon>
        <taxon>Pezizomycotina</taxon>
        <taxon>Pezizomycetes</taxon>
        <taxon>Pezizales</taxon>
        <taxon>Discinaceae</taxon>
        <taxon>Discina</taxon>
    </lineage>
</organism>
<reference evidence="7 8" key="1">
    <citation type="submission" date="2024-02" db="EMBL/GenBank/DDBJ databases">
        <title>Discinaceae phylogenomics.</title>
        <authorList>
            <person name="Dirks A.C."/>
            <person name="James T.Y."/>
        </authorList>
    </citation>
    <scope>NUCLEOTIDE SEQUENCE [LARGE SCALE GENOMIC DNA]</scope>
    <source>
        <strain evidence="7 8">ACD0624</strain>
    </source>
</reference>
<evidence type="ECO:0000256" key="2">
    <source>
        <dbReference type="ARBA" id="ARBA00022771"/>
    </source>
</evidence>
<dbReference type="SMART" id="SM00184">
    <property type="entry name" value="RING"/>
    <property type="match status" value="1"/>
</dbReference>
<keyword evidence="2 4" id="KW-0863">Zinc-finger</keyword>
<protein>
    <recommendedName>
        <fullName evidence="6">RING-type domain-containing protein</fullName>
    </recommendedName>
</protein>
<evidence type="ECO:0000256" key="1">
    <source>
        <dbReference type="ARBA" id="ARBA00022723"/>
    </source>
</evidence>
<feature type="domain" description="RING-type" evidence="6">
    <location>
        <begin position="193"/>
        <end position="235"/>
    </location>
</feature>
<name>A0ABR3GUW1_9PEZI</name>
<feature type="region of interest" description="Disordered" evidence="5">
    <location>
        <begin position="242"/>
        <end position="274"/>
    </location>
</feature>
<dbReference type="PROSITE" id="PS50089">
    <property type="entry name" value="ZF_RING_2"/>
    <property type="match status" value="1"/>
</dbReference>
<dbReference type="Pfam" id="PF13639">
    <property type="entry name" value="zf-RING_2"/>
    <property type="match status" value="1"/>
</dbReference>
<feature type="region of interest" description="Disordered" evidence="5">
    <location>
        <begin position="293"/>
        <end position="365"/>
    </location>
</feature>
<dbReference type="Proteomes" id="UP001447188">
    <property type="component" value="Unassembled WGS sequence"/>
</dbReference>
<gene>
    <name evidence="7" type="ORF">Q9L58_001289</name>
</gene>
<dbReference type="Gene3D" id="3.30.40.10">
    <property type="entry name" value="Zinc/RING finger domain, C3HC4 (zinc finger)"/>
    <property type="match status" value="1"/>
</dbReference>
<feature type="compositionally biased region" description="Basic and acidic residues" evidence="5">
    <location>
        <begin position="153"/>
        <end position="167"/>
    </location>
</feature>
<dbReference type="PANTHER" id="PTHR45969">
    <property type="entry name" value="RING ZINC FINGER PROTEIN-RELATED"/>
    <property type="match status" value="1"/>
</dbReference>
<feature type="compositionally biased region" description="Low complexity" evidence="5">
    <location>
        <begin position="333"/>
        <end position="350"/>
    </location>
</feature>
<keyword evidence="8" id="KW-1185">Reference proteome</keyword>
<dbReference type="EMBL" id="JBBBZM010000009">
    <property type="protein sequence ID" value="KAL0639722.1"/>
    <property type="molecule type" value="Genomic_DNA"/>
</dbReference>
<dbReference type="InterPro" id="IPR001841">
    <property type="entry name" value="Znf_RING"/>
</dbReference>
<dbReference type="PANTHER" id="PTHR45969:SF69">
    <property type="entry name" value="FINGER DOMAIN PROTEIN, PUTATIVE (AFU_ORTHOLOGUE AFUA_3G12190)-RELATED"/>
    <property type="match status" value="1"/>
</dbReference>
<evidence type="ECO:0000256" key="4">
    <source>
        <dbReference type="PROSITE-ProRule" id="PRU00175"/>
    </source>
</evidence>
<feature type="region of interest" description="Disordered" evidence="5">
    <location>
        <begin position="153"/>
        <end position="184"/>
    </location>
</feature>
<evidence type="ECO:0000256" key="5">
    <source>
        <dbReference type="SAM" id="MobiDB-lite"/>
    </source>
</evidence>
<evidence type="ECO:0000256" key="3">
    <source>
        <dbReference type="ARBA" id="ARBA00022833"/>
    </source>
</evidence>
<sequence length="365" mass="39731">MASITIIVGVKYCFRYNARQRARANGEEEPVDLQAMPRPHRRRREKKLMSQEEVDERFPATKYKSWRAQRERMGLPSEGGVKTAPNSRPGSVQHLEAVITPAGESSTSPVDANALLKEVLGSSADAETSSSAPTALAKETLLLPAEISASESKRLSDISDIDKQKDSDGDEEEEEHIHTPVPDELLNTTGDTCAICIDVIDDDDEIRGLTCGHAFHVGCLDPWLTSRRACCPLCKADYYTPKPRLEGESNTDESGGPRSRPRREPTIPPEVFIGPPFHRRMIFSSGRFTSPYYGGAQSRTTNSNSDPPTTVQVGSGTVGNRWLRNPFRRGGNTAEEPTPGALEAGGAPAPSQLPTPSPMQGIGTH</sequence>
<comment type="caution">
    <text evidence="7">The sequence shown here is derived from an EMBL/GenBank/DDBJ whole genome shotgun (WGS) entry which is preliminary data.</text>
</comment>
<evidence type="ECO:0000313" key="7">
    <source>
        <dbReference type="EMBL" id="KAL0639722.1"/>
    </source>
</evidence>
<feature type="region of interest" description="Disordered" evidence="5">
    <location>
        <begin position="36"/>
        <end position="68"/>
    </location>
</feature>
<keyword evidence="1" id="KW-0479">Metal-binding</keyword>
<evidence type="ECO:0000259" key="6">
    <source>
        <dbReference type="PROSITE" id="PS50089"/>
    </source>
</evidence>
<dbReference type="InterPro" id="IPR013083">
    <property type="entry name" value="Znf_RING/FYVE/PHD"/>
</dbReference>
<dbReference type="SUPFAM" id="SSF57850">
    <property type="entry name" value="RING/U-box"/>
    <property type="match status" value="1"/>
</dbReference>
<accession>A0ABR3GUW1</accession>
<evidence type="ECO:0000313" key="8">
    <source>
        <dbReference type="Proteomes" id="UP001447188"/>
    </source>
</evidence>
<proteinExistence type="predicted"/>